<gene>
    <name evidence="8" type="primary">eEF1delta_1</name>
    <name evidence="10" type="synonym">eEF1delta</name>
    <name evidence="8" type="ORF">g.14059</name>
</gene>
<dbReference type="CDD" id="cd00292">
    <property type="entry name" value="EF1B"/>
    <property type="match status" value="1"/>
</dbReference>
<name>A0A0C9RDB0_9HYME</name>
<dbReference type="Gene3D" id="3.30.70.60">
    <property type="match status" value="1"/>
</dbReference>
<dbReference type="CTD" id="34363"/>
<dbReference type="InterPro" id="IPR036219">
    <property type="entry name" value="eEF-1beta-like_sf"/>
</dbReference>
<reference evidence="8" key="1">
    <citation type="submission" date="2015-01" db="EMBL/GenBank/DDBJ databases">
        <title>Transcriptome Assembly of Fopius arisanus.</title>
        <authorList>
            <person name="Geib S."/>
        </authorList>
    </citation>
    <scope>NUCLEOTIDE SEQUENCE</scope>
</reference>
<dbReference type="Pfam" id="PF00736">
    <property type="entry name" value="EF1_GNE"/>
    <property type="match status" value="1"/>
</dbReference>
<organism evidence="8">
    <name type="scientific">Fopius arisanus</name>
    <dbReference type="NCBI Taxonomy" id="64838"/>
    <lineage>
        <taxon>Eukaryota</taxon>
        <taxon>Metazoa</taxon>
        <taxon>Ecdysozoa</taxon>
        <taxon>Arthropoda</taxon>
        <taxon>Hexapoda</taxon>
        <taxon>Insecta</taxon>
        <taxon>Pterygota</taxon>
        <taxon>Neoptera</taxon>
        <taxon>Endopterygota</taxon>
        <taxon>Hymenoptera</taxon>
        <taxon>Apocrita</taxon>
        <taxon>Ichneumonoidea</taxon>
        <taxon>Braconidae</taxon>
        <taxon>Opiinae</taxon>
        <taxon>Fopius</taxon>
    </lineage>
</organism>
<evidence type="ECO:0000256" key="2">
    <source>
        <dbReference type="ARBA" id="ARBA00022768"/>
    </source>
</evidence>
<evidence type="ECO:0000259" key="7">
    <source>
        <dbReference type="SMART" id="SM01182"/>
    </source>
</evidence>
<accession>A0A0C9RDB0</accession>
<feature type="domain" description="Elongation factor 1 beta central acidic region eukaryote" evidence="7">
    <location>
        <begin position="142"/>
        <end position="169"/>
    </location>
</feature>
<dbReference type="AlphaFoldDB" id="A0A0C9RDB0"/>
<dbReference type="InterPro" id="IPR049720">
    <property type="entry name" value="EF1B_bsu/dsu"/>
</dbReference>
<proteinExistence type="inferred from homology"/>
<evidence type="ECO:0000313" key="9">
    <source>
        <dbReference type="Proteomes" id="UP000694866"/>
    </source>
</evidence>
<evidence type="ECO:0000256" key="5">
    <source>
        <dbReference type="SAM" id="Coils"/>
    </source>
</evidence>
<dbReference type="SUPFAM" id="SSF54984">
    <property type="entry name" value="eEF-1beta-like"/>
    <property type="match status" value="1"/>
</dbReference>
<dbReference type="Pfam" id="PF10587">
    <property type="entry name" value="EF-1_beta_acid"/>
    <property type="match status" value="1"/>
</dbReference>
<dbReference type="GO" id="GO:0003746">
    <property type="term" value="F:translation elongation factor activity"/>
    <property type="evidence" value="ECO:0007669"/>
    <property type="project" value="UniProtKB-KW"/>
</dbReference>
<dbReference type="OrthoDB" id="262529at2759"/>
<keyword evidence="9" id="KW-1185">Reference proteome</keyword>
<evidence type="ECO:0000313" key="8">
    <source>
        <dbReference type="EMBL" id="JAG80884.1"/>
    </source>
</evidence>
<dbReference type="GO" id="GO:0005085">
    <property type="term" value="F:guanyl-nucleotide exchange factor activity"/>
    <property type="evidence" value="ECO:0007669"/>
    <property type="project" value="TreeGrafter"/>
</dbReference>
<evidence type="ECO:0000313" key="10">
    <source>
        <dbReference type="RefSeq" id="XP_011309605.1"/>
    </source>
</evidence>
<evidence type="ECO:0000256" key="3">
    <source>
        <dbReference type="ARBA" id="ARBA00022917"/>
    </source>
</evidence>
<evidence type="ECO:0000256" key="1">
    <source>
        <dbReference type="ARBA" id="ARBA00007411"/>
    </source>
</evidence>
<dbReference type="PANTHER" id="PTHR11595">
    <property type="entry name" value="EF-HAND AND COILED-COIL DOMAIN-CONTAINING FAMILY MEMBER"/>
    <property type="match status" value="1"/>
</dbReference>
<dbReference type="PANTHER" id="PTHR11595:SF26">
    <property type="entry name" value="ELONGATION FACTOR 1-DELTA"/>
    <property type="match status" value="1"/>
</dbReference>
<keyword evidence="2 4" id="KW-0251">Elongation factor</keyword>
<protein>
    <submittedName>
        <fullName evidence="8">EEF1delta_1 protein</fullName>
    </submittedName>
    <submittedName>
        <fullName evidence="10">Probable elongation factor 1-delta isoform X3</fullName>
    </submittedName>
</protein>
<dbReference type="EMBL" id="GBYB01011117">
    <property type="protein sequence ID" value="JAG80884.1"/>
    <property type="molecule type" value="Transcribed_RNA"/>
</dbReference>
<feature type="coiled-coil region" evidence="5">
    <location>
        <begin position="76"/>
        <end position="110"/>
    </location>
</feature>
<dbReference type="RefSeq" id="XP_011309605.1">
    <property type="nucleotide sequence ID" value="XM_011311303.1"/>
</dbReference>
<dbReference type="GO" id="GO:0005829">
    <property type="term" value="C:cytosol"/>
    <property type="evidence" value="ECO:0007669"/>
    <property type="project" value="TreeGrafter"/>
</dbReference>
<dbReference type="GO" id="GO:0005853">
    <property type="term" value="C:eukaryotic translation elongation factor 1 complex"/>
    <property type="evidence" value="ECO:0007669"/>
    <property type="project" value="InterPro"/>
</dbReference>
<dbReference type="SMART" id="SM01182">
    <property type="entry name" value="EF-1_beta_acid"/>
    <property type="match status" value="1"/>
</dbReference>
<dbReference type="Proteomes" id="UP000694866">
    <property type="component" value="Unplaced"/>
</dbReference>
<dbReference type="InterPro" id="IPR014038">
    <property type="entry name" value="EF1B_bsu/dsu_GNE"/>
</dbReference>
<dbReference type="SMART" id="SM00888">
    <property type="entry name" value="EF1_GNE"/>
    <property type="match status" value="1"/>
</dbReference>
<keyword evidence="3 4" id="KW-0648">Protein biosynthesis</keyword>
<feature type="domain" description="Translation elongation factor EF1B beta/delta subunit guanine nucleotide exchange" evidence="6">
    <location>
        <begin position="178"/>
        <end position="264"/>
    </location>
</feature>
<evidence type="ECO:0000256" key="4">
    <source>
        <dbReference type="RuleBase" id="RU003791"/>
    </source>
</evidence>
<sequence length="264" mass="28850">MPTTALAQEKVWVTKSAYDKAESAHFERLAKESRVSACAVTPASGSLANEVAKARQHIKKGLQCVNNIAADVNVSLQDLPARVAKLEKDNHDLRNTVAELRALIEKLDLKVNSAVPEPYIAICPAKPQEVEAPGEDDNEVDLFGSDSEGEDAEAAKIREERLAAYNAKKSKKPALIAKSNIILDIKPWDDETDMGVMQAEVRKIATDGLLWGAAKLVPLAFGISKLQISCVVEDDKVSIDWLTETIQELEEYVQSVDIAAFNKV</sequence>
<keyword evidence="5" id="KW-0175">Coiled coil</keyword>
<reference evidence="10" key="2">
    <citation type="submission" date="2025-04" db="UniProtKB">
        <authorList>
            <consortium name="RefSeq"/>
        </authorList>
    </citation>
    <scope>IDENTIFICATION</scope>
    <source>
        <strain evidence="10">USDA-PBARC FA_bdor</strain>
        <tissue evidence="10">Whole organism</tissue>
    </source>
</reference>
<dbReference type="InterPro" id="IPR001326">
    <property type="entry name" value="Transl_elong_EF1B_B/D_CS"/>
</dbReference>
<evidence type="ECO:0000259" key="6">
    <source>
        <dbReference type="SMART" id="SM00888"/>
    </source>
</evidence>
<dbReference type="InterPro" id="IPR014717">
    <property type="entry name" value="Transl_elong_EF1B/ribsomal_bS6"/>
</dbReference>
<dbReference type="PROSITE" id="PS00825">
    <property type="entry name" value="EF1BD_2"/>
    <property type="match status" value="1"/>
</dbReference>
<dbReference type="FunFam" id="3.30.70.60:FF:000001">
    <property type="entry name" value="Elongation factor 1-beta 1 like"/>
    <property type="match status" value="1"/>
</dbReference>
<dbReference type="GeneID" id="105270405"/>
<accession>A0A9R1THT0</accession>
<dbReference type="InterPro" id="IPR018940">
    <property type="entry name" value="EF-1_beta_acid_region_euk"/>
</dbReference>
<comment type="similarity">
    <text evidence="1 4">Belongs to the EF-1-beta/EF-1-delta family.</text>
</comment>